<gene>
    <name evidence="1" type="ORF">NUW54_g10871</name>
</gene>
<accession>A0ACC1NS98</accession>
<evidence type="ECO:0000313" key="1">
    <source>
        <dbReference type="EMBL" id="KAJ2981471.1"/>
    </source>
</evidence>
<evidence type="ECO:0000313" key="2">
    <source>
        <dbReference type="Proteomes" id="UP001144978"/>
    </source>
</evidence>
<protein>
    <submittedName>
        <fullName evidence="1">Uncharacterized protein</fullName>
    </submittedName>
</protein>
<proteinExistence type="predicted"/>
<organism evidence="1 2">
    <name type="scientific">Trametes sanguinea</name>
    <dbReference type="NCBI Taxonomy" id="158606"/>
    <lineage>
        <taxon>Eukaryota</taxon>
        <taxon>Fungi</taxon>
        <taxon>Dikarya</taxon>
        <taxon>Basidiomycota</taxon>
        <taxon>Agaricomycotina</taxon>
        <taxon>Agaricomycetes</taxon>
        <taxon>Polyporales</taxon>
        <taxon>Polyporaceae</taxon>
        <taxon>Trametes</taxon>
    </lineage>
</organism>
<reference evidence="1" key="1">
    <citation type="submission" date="2022-08" db="EMBL/GenBank/DDBJ databases">
        <title>Genome Sequence of Pycnoporus sanguineus.</title>
        <authorList>
            <person name="Buettner E."/>
        </authorList>
    </citation>
    <scope>NUCLEOTIDE SEQUENCE</scope>
    <source>
        <strain evidence="1">CG-C14</strain>
    </source>
</reference>
<keyword evidence="2" id="KW-1185">Reference proteome</keyword>
<dbReference type="EMBL" id="JANSHE010004049">
    <property type="protein sequence ID" value="KAJ2981471.1"/>
    <property type="molecule type" value="Genomic_DNA"/>
</dbReference>
<sequence length="399" mass="45919">MLVILAPFETQPDGSTTVTHTSGSSSELSQLLDVELDRLILEIHNQFPSFGRRMIDGYLLVIGERVPRRRVEEAYARVVGPSTLTFGPRRIERRIYTVAGPNALWHHDGQHGLIRWKIVIHAFIDGFSRFVLGIRAHSNNRASTVLQLFEDIVHVHGYPSRVRGDHGTENLLVAARMEEVRGLQRGSYIWGRSVHNIRIERLWVDVTAGCGSKWKRLFQDLESRHGLNVDNDAHLWLLHRLYLHRLNRDIELWAATWNQHIVSRRGDRHASPMQMYVQGIAMHGQRSVLPGADPPLEPDLSSEQALMEYGIDWAEMEHTRIREHHDTNNPHDGNNQNPFLSNHPEHLSHVEVHDTRCPFTPEQVSLLDAQLSQLPCFHQYTMQAYTELWISALHYARAL</sequence>
<comment type="caution">
    <text evidence="1">The sequence shown here is derived from an EMBL/GenBank/DDBJ whole genome shotgun (WGS) entry which is preliminary data.</text>
</comment>
<dbReference type="Proteomes" id="UP001144978">
    <property type="component" value="Unassembled WGS sequence"/>
</dbReference>
<name>A0ACC1NS98_9APHY</name>